<organism evidence="2 3">
    <name type="scientific">Mesorhizobium metallidurans STM 2683</name>
    <dbReference type="NCBI Taxonomy" id="1297569"/>
    <lineage>
        <taxon>Bacteria</taxon>
        <taxon>Pseudomonadati</taxon>
        <taxon>Pseudomonadota</taxon>
        <taxon>Alphaproteobacteria</taxon>
        <taxon>Hyphomicrobiales</taxon>
        <taxon>Phyllobacteriaceae</taxon>
        <taxon>Mesorhizobium</taxon>
    </lineage>
</organism>
<sequence length="68" mass="7149">MPALTPLWPALFATTWHLPLKEGDWQSPGVSQIFGVAGDGGTFELPISPLEGEMSGRTEGGVQAPTGR</sequence>
<gene>
    <name evidence="2" type="ORF">MESS2_200011</name>
</gene>
<dbReference type="AlphaFoldDB" id="M5EPF2"/>
<evidence type="ECO:0000313" key="3">
    <source>
        <dbReference type="Proteomes" id="UP000012062"/>
    </source>
</evidence>
<dbReference type="STRING" id="1297569.MESS2_200011"/>
<evidence type="ECO:0000256" key="1">
    <source>
        <dbReference type="SAM" id="MobiDB-lite"/>
    </source>
</evidence>
<proteinExistence type="predicted"/>
<protein>
    <recommendedName>
        <fullName evidence="4">Lytic murein transglycosylase</fullName>
    </recommendedName>
</protein>
<reference evidence="2 3" key="1">
    <citation type="submission" date="2013-02" db="EMBL/GenBank/DDBJ databases">
        <authorList>
            <person name="Genoscope - CEA"/>
        </authorList>
    </citation>
    <scope>NUCLEOTIDE SEQUENCE [LARGE SCALE GENOMIC DNA]</scope>
    <source>
        <strain evidence="2 3">STM 2683</strain>
    </source>
</reference>
<keyword evidence="3" id="KW-1185">Reference proteome</keyword>
<dbReference type="EMBL" id="CAUM01000085">
    <property type="protein sequence ID" value="CCV06003.1"/>
    <property type="molecule type" value="Genomic_DNA"/>
</dbReference>
<name>M5EPF2_9HYPH</name>
<dbReference type="Proteomes" id="UP000012062">
    <property type="component" value="Unassembled WGS sequence"/>
</dbReference>
<feature type="region of interest" description="Disordered" evidence="1">
    <location>
        <begin position="45"/>
        <end position="68"/>
    </location>
</feature>
<evidence type="ECO:0000313" key="2">
    <source>
        <dbReference type="EMBL" id="CCV06003.1"/>
    </source>
</evidence>
<accession>M5EPF2</accession>
<comment type="caution">
    <text evidence="2">The sequence shown here is derived from an EMBL/GenBank/DDBJ whole genome shotgun (WGS) entry which is preliminary data.</text>
</comment>
<evidence type="ECO:0008006" key="4">
    <source>
        <dbReference type="Google" id="ProtNLM"/>
    </source>
</evidence>